<organism evidence="1 2">
    <name type="scientific">Psychroflexus longus</name>
    <dbReference type="NCBI Taxonomy" id="2873596"/>
    <lineage>
        <taxon>Bacteria</taxon>
        <taxon>Pseudomonadati</taxon>
        <taxon>Bacteroidota</taxon>
        <taxon>Flavobacteriia</taxon>
        <taxon>Flavobacteriales</taxon>
        <taxon>Flavobacteriaceae</taxon>
        <taxon>Psychroflexus</taxon>
    </lineage>
</organism>
<dbReference type="EMBL" id="JAIQZE010000001">
    <property type="protein sequence ID" value="MBZ9777382.1"/>
    <property type="molecule type" value="Genomic_DNA"/>
</dbReference>
<dbReference type="Proteomes" id="UP001199314">
    <property type="component" value="Unassembled WGS sequence"/>
</dbReference>
<reference evidence="2" key="1">
    <citation type="submission" date="2023-07" db="EMBL/GenBank/DDBJ databases">
        <title>Novel species isolated from saline lakes on Tibetan Plateau.</title>
        <authorList>
            <person name="Lu H."/>
        </authorList>
    </citation>
    <scope>NUCLEOTIDE SEQUENCE [LARGE SCALE GENOMIC DNA]</scope>
    <source>
        <strain evidence="2">CAK8W</strain>
    </source>
</reference>
<evidence type="ECO:0000313" key="2">
    <source>
        <dbReference type="Proteomes" id="UP001199314"/>
    </source>
</evidence>
<dbReference type="InterPro" id="IPR023198">
    <property type="entry name" value="PGP-like_dom2"/>
</dbReference>
<evidence type="ECO:0008006" key="3">
    <source>
        <dbReference type="Google" id="ProtNLM"/>
    </source>
</evidence>
<proteinExistence type="predicted"/>
<keyword evidence="2" id="KW-1185">Reference proteome</keyword>
<gene>
    <name evidence="1" type="ORF">LB452_00470</name>
</gene>
<dbReference type="RefSeq" id="WP_224459765.1">
    <property type="nucleotide sequence ID" value="NZ_JAIQZE010000001.1"/>
</dbReference>
<dbReference type="InterPro" id="IPR036412">
    <property type="entry name" value="HAD-like_sf"/>
</dbReference>
<accession>A0ABS7XEL4</accession>
<name>A0ABS7XEL4_9FLAO</name>
<dbReference type="Gene3D" id="1.10.150.240">
    <property type="entry name" value="Putative phosphatase, domain 2"/>
    <property type="match status" value="1"/>
</dbReference>
<comment type="caution">
    <text evidence="1">The sequence shown here is derived from an EMBL/GenBank/DDBJ whole genome shotgun (WGS) entry which is preliminary data.</text>
</comment>
<dbReference type="SUPFAM" id="SSF56784">
    <property type="entry name" value="HAD-like"/>
    <property type="match status" value="1"/>
</dbReference>
<sequence length="103" mass="11510">MKPELLIFDVNETLLDLSPLKEYINQLLGSSEAFDHWFPKLIQFAMVETLTGSYSDFGEIGAATLKMAARSFSKSISEEEVKSTLSVITQLKPHPDVLESLEC</sequence>
<protein>
    <recommendedName>
        <fullName evidence="3">2-haloacid dehalogenase</fullName>
    </recommendedName>
</protein>
<evidence type="ECO:0000313" key="1">
    <source>
        <dbReference type="EMBL" id="MBZ9777382.1"/>
    </source>
</evidence>